<protein>
    <submittedName>
        <fullName evidence="1">Glycosyltransferase</fullName>
    </submittedName>
</protein>
<keyword evidence="2" id="KW-1185">Reference proteome</keyword>
<evidence type="ECO:0000313" key="1">
    <source>
        <dbReference type="EMBL" id="RNI32183.1"/>
    </source>
</evidence>
<dbReference type="EMBL" id="RJJR01000026">
    <property type="protein sequence ID" value="RNI32183.1"/>
    <property type="molecule type" value="Genomic_DNA"/>
</dbReference>
<dbReference type="GO" id="GO:0016740">
    <property type="term" value="F:transferase activity"/>
    <property type="evidence" value="ECO:0007669"/>
    <property type="project" value="UniProtKB-KW"/>
</dbReference>
<proteinExistence type="predicted"/>
<dbReference type="SUPFAM" id="SSF53756">
    <property type="entry name" value="UDP-Glycosyltransferase/glycogen phosphorylase"/>
    <property type="match status" value="1"/>
</dbReference>
<dbReference type="AlphaFoldDB" id="A0A3M9N4P7"/>
<dbReference type="RefSeq" id="WP_123122599.1">
    <property type="nucleotide sequence ID" value="NZ_RJJR01000026.1"/>
</dbReference>
<reference evidence="1 2" key="1">
    <citation type="submission" date="2018-11" db="EMBL/GenBank/DDBJ databases">
        <title>Draft genome sequence of Ferruginibacter sp. BO-59.</title>
        <authorList>
            <person name="Im W.T."/>
        </authorList>
    </citation>
    <scope>NUCLEOTIDE SEQUENCE [LARGE SCALE GENOMIC DNA]</scope>
    <source>
        <strain evidence="1 2">BO-59</strain>
    </source>
</reference>
<comment type="caution">
    <text evidence="1">The sequence shown here is derived from an EMBL/GenBank/DDBJ whole genome shotgun (WGS) entry which is preliminary data.</text>
</comment>
<dbReference type="PANTHER" id="PTHR12526">
    <property type="entry name" value="GLYCOSYLTRANSFERASE"/>
    <property type="match status" value="1"/>
</dbReference>
<evidence type="ECO:0000313" key="2">
    <source>
        <dbReference type="Proteomes" id="UP000267223"/>
    </source>
</evidence>
<dbReference type="CDD" id="cd03801">
    <property type="entry name" value="GT4_PimA-like"/>
    <property type="match status" value="1"/>
</dbReference>
<organism evidence="1 2">
    <name type="scientific">Hanamia caeni</name>
    <dbReference type="NCBI Taxonomy" id="2294116"/>
    <lineage>
        <taxon>Bacteria</taxon>
        <taxon>Pseudomonadati</taxon>
        <taxon>Bacteroidota</taxon>
        <taxon>Chitinophagia</taxon>
        <taxon>Chitinophagales</taxon>
        <taxon>Chitinophagaceae</taxon>
        <taxon>Hanamia</taxon>
    </lineage>
</organism>
<dbReference type="OrthoDB" id="9807209at2"/>
<sequence length="409" mass="46543">MKKILMIIPFENIYPPKNGGMQRCFHIFHQLSKYFDLTVVTHNKKENFLSAAKYYPSINNAHIYSTNGAKETFSFLSSFAKRVADAIFYRWLVRDLKTSADGSFLKFYLMLKQQLLENEFDYIILENLNLTAQAKWMKKYSKNAAIIFDAYNVESLLAKQKMVKTKNQETEKEYEAILGVEKNLYKIVDGIFCCSQVDLDSFEELNNNKIRTGYVLPNGVDTAFFSHSVNTNDRQLKNVLFCGSLDYEPNRIGLLWFYKHVWPLVTAKMHDLILNIVGRGDKGPYSELINDSTTNFIGEVEDVTPWYRKCNVAIAPLLQGSGTRLKILEAMSLGNPMVSTAIGAEGIECVSGRDILIADEPADFADKIISLVSDPGKSTLISDNARKLVEDKYSWDRIGRSLADFLQNQ</sequence>
<dbReference type="Pfam" id="PF13692">
    <property type="entry name" value="Glyco_trans_1_4"/>
    <property type="match status" value="1"/>
</dbReference>
<dbReference type="Gene3D" id="3.40.50.2000">
    <property type="entry name" value="Glycogen Phosphorylase B"/>
    <property type="match status" value="2"/>
</dbReference>
<accession>A0A3M9N4P7</accession>
<gene>
    <name evidence="1" type="ORF">EFY79_20330</name>
</gene>
<name>A0A3M9N4P7_9BACT</name>
<dbReference type="PANTHER" id="PTHR12526:SF630">
    <property type="entry name" value="GLYCOSYLTRANSFERASE"/>
    <property type="match status" value="1"/>
</dbReference>
<dbReference type="Proteomes" id="UP000267223">
    <property type="component" value="Unassembled WGS sequence"/>
</dbReference>
<keyword evidence="1" id="KW-0808">Transferase</keyword>